<accession>A0A1M5TD42</accession>
<feature type="chain" id="PRO_5009913913" evidence="2">
    <location>
        <begin position="22"/>
        <end position="435"/>
    </location>
</feature>
<keyword evidence="4" id="KW-1185">Reference proteome</keyword>
<evidence type="ECO:0000313" key="3">
    <source>
        <dbReference type="EMBL" id="SHH48638.1"/>
    </source>
</evidence>
<feature type="signal peptide" evidence="2">
    <location>
        <begin position="1"/>
        <end position="21"/>
    </location>
</feature>
<feature type="region of interest" description="Disordered" evidence="1">
    <location>
        <begin position="27"/>
        <end position="46"/>
    </location>
</feature>
<dbReference type="RefSeq" id="WP_067663363.1">
    <property type="nucleotide sequence ID" value="NZ_FQXG01000003.1"/>
</dbReference>
<feature type="compositionally biased region" description="Polar residues" evidence="1">
    <location>
        <begin position="27"/>
        <end position="43"/>
    </location>
</feature>
<dbReference type="Proteomes" id="UP000184268">
    <property type="component" value="Unassembled WGS sequence"/>
</dbReference>
<reference evidence="3 4" key="1">
    <citation type="submission" date="2016-11" db="EMBL/GenBank/DDBJ databases">
        <authorList>
            <person name="Jaros S."/>
            <person name="Januszkiewicz K."/>
            <person name="Wedrychowicz H."/>
        </authorList>
    </citation>
    <scope>NUCLEOTIDE SEQUENCE [LARGE SCALE GENOMIC DNA]</scope>
    <source>
        <strain evidence="3 4">DSM 16917</strain>
    </source>
</reference>
<evidence type="ECO:0000256" key="1">
    <source>
        <dbReference type="SAM" id="MobiDB-lite"/>
    </source>
</evidence>
<gene>
    <name evidence="3" type="ORF">SAMN02745129_2091</name>
</gene>
<organism evidence="3 4">
    <name type="scientific">Ferrimonas marina</name>
    <dbReference type="NCBI Taxonomy" id="299255"/>
    <lineage>
        <taxon>Bacteria</taxon>
        <taxon>Pseudomonadati</taxon>
        <taxon>Pseudomonadota</taxon>
        <taxon>Gammaproteobacteria</taxon>
        <taxon>Alteromonadales</taxon>
        <taxon>Ferrimonadaceae</taxon>
        <taxon>Ferrimonas</taxon>
    </lineage>
</organism>
<dbReference type="AlphaFoldDB" id="A0A1M5TD42"/>
<proteinExistence type="predicted"/>
<evidence type="ECO:0000256" key="2">
    <source>
        <dbReference type="SAM" id="SignalP"/>
    </source>
</evidence>
<evidence type="ECO:0000313" key="4">
    <source>
        <dbReference type="Proteomes" id="UP000184268"/>
    </source>
</evidence>
<sequence>MTGSLRVHISLAIACSAMLCAVPHVETTSGNPKSSGDTATTAHDAQFLGTGRVEPVTVRVNKRRTTLTDPATIACLDPDEVVSIRAVQRCHLHVGDLGNYSASQYPLVSRNIARDEQTSYLVPGQGTVLLQEHFQYPTAHHQVDALIWLVWLWNWESLAATGVWMFERPSYYPEAALLHLTPEAHNLFGMELLESYFTALFQDFARLSRRNVALVLYDHQGNKVLQTHGRKHADNLESRGLKRERDELLAFGPRGHWGGVVPNNMDWLDAQAYDNLYFMDRPGYYPGPVSLGWFDPAWFEHRIDPVATRRVAKEDGASFVIARDFDAGSFTVSFELEGQGRVWVGPRRNHHLRHRSTGPQAKRFANVLCDERMFVEVDTDLQQATLTCGDQEVDTVKVGDSTGYVMAMQVGVELSAGSSVSTPKIKRNQNGEEVR</sequence>
<dbReference type="EMBL" id="FQXG01000003">
    <property type="protein sequence ID" value="SHH48638.1"/>
    <property type="molecule type" value="Genomic_DNA"/>
</dbReference>
<keyword evidence="2" id="KW-0732">Signal</keyword>
<protein>
    <submittedName>
        <fullName evidence="3">Uncharacterized protein</fullName>
    </submittedName>
</protein>
<dbReference type="STRING" id="299255.SAMN02745129_2091"/>
<name>A0A1M5TD42_9GAMM</name>